<dbReference type="Proteomes" id="UP000596123">
    <property type="component" value="Segment"/>
</dbReference>
<keyword evidence="2" id="KW-1185">Reference proteome</keyword>
<accession>A0A7T8EPI1</accession>
<organism evidence="1 2">
    <name type="scientific">Erwinia phage pEa_SNUABM_5</name>
    <dbReference type="NCBI Taxonomy" id="2797313"/>
    <lineage>
        <taxon>Viruses</taxon>
        <taxon>Duplodnaviria</taxon>
        <taxon>Heunggongvirae</taxon>
        <taxon>Uroviricota</taxon>
        <taxon>Caudoviricetes</taxon>
        <taxon>Rivsvirus</taxon>
        <taxon>Rivsvirus SNUABM5</taxon>
    </lineage>
</organism>
<gene>
    <name evidence="1" type="ORF">pEaSNUABM5_00154</name>
</gene>
<evidence type="ECO:0000313" key="2">
    <source>
        <dbReference type="Proteomes" id="UP000596123"/>
    </source>
</evidence>
<sequence>MLAQVCLFDYWRNFVPYAPNLKIPAKNSEETRFSLRSLLLQGSRNEETGHSPTEGILDKVPAQRGWRLNAILLSETVRGTVLLDVPNEEIVYRPRSGYIGVDCCNYVLTNGTQQSNIAQINFEVYQWYQYLMRVYQRDTTGSRHQFVLNEVPTPKLDPVLYREFTWYYNQYRLELDAKGVKRVYKRRYAVAKTTANYTAFNALTATRPTIINQYDKVTYDTYLDTSLGPAFDGDTNIPFSPFGLQGDVEVEIKLYTKTRQVKNPTTGASLDQVDLSQPINILMKATDIYGQRWWESGNILI</sequence>
<reference evidence="1 2" key="1">
    <citation type="submission" date="2020-12" db="EMBL/GenBank/DDBJ databases">
        <title>Complete genome sequence of Erwinia phage pEa_SNUABM_5.</title>
        <authorList>
            <person name="Kim S.G."/>
            <person name="Lee S.B."/>
            <person name="Kwon J."/>
            <person name="Park S.C."/>
        </authorList>
    </citation>
    <scope>NUCLEOTIDE SEQUENCE [LARGE SCALE GENOMIC DNA]</scope>
</reference>
<evidence type="ECO:0000313" key="1">
    <source>
        <dbReference type="EMBL" id="QQO90296.1"/>
    </source>
</evidence>
<protein>
    <submittedName>
        <fullName evidence="1">Uncharacterized protein</fullName>
    </submittedName>
</protein>
<proteinExistence type="predicted"/>
<name>A0A7T8EPI1_9CAUD</name>
<dbReference type="EMBL" id="MW366843">
    <property type="protein sequence ID" value="QQO90296.1"/>
    <property type="molecule type" value="Genomic_DNA"/>
</dbReference>